<dbReference type="InterPro" id="IPR001360">
    <property type="entry name" value="Glyco_hydro_1"/>
</dbReference>
<feature type="non-terminal residue" evidence="6">
    <location>
        <position position="1"/>
    </location>
</feature>
<evidence type="ECO:0000256" key="5">
    <source>
        <dbReference type="RuleBase" id="RU003690"/>
    </source>
</evidence>
<comment type="similarity">
    <text evidence="1 5">Belongs to the glycosyl hydrolase 1 family.</text>
</comment>
<dbReference type="PRINTS" id="PR00131">
    <property type="entry name" value="GLHYDRLASE1"/>
</dbReference>
<dbReference type="AlphaFoldDB" id="A0A7V5J0B1"/>
<dbReference type="Proteomes" id="UP000886106">
    <property type="component" value="Unassembled WGS sequence"/>
</dbReference>
<name>A0A7V5J0B1_UNCKA</name>
<dbReference type="GO" id="GO:0008422">
    <property type="term" value="F:beta-glucosidase activity"/>
    <property type="evidence" value="ECO:0007669"/>
    <property type="project" value="TreeGrafter"/>
</dbReference>
<proteinExistence type="inferred from homology"/>
<protein>
    <submittedName>
        <fullName evidence="6">Glycoside hydrolase family 1 protein</fullName>
    </submittedName>
</protein>
<accession>A0A7V5J0B1</accession>
<dbReference type="EMBL" id="DRNS01000096">
    <property type="protein sequence ID" value="HHH14337.1"/>
    <property type="molecule type" value="Genomic_DNA"/>
</dbReference>
<evidence type="ECO:0000256" key="1">
    <source>
        <dbReference type="ARBA" id="ARBA00010838"/>
    </source>
</evidence>
<dbReference type="Gene3D" id="3.20.20.80">
    <property type="entry name" value="Glycosidases"/>
    <property type="match status" value="1"/>
</dbReference>
<evidence type="ECO:0000256" key="4">
    <source>
        <dbReference type="PROSITE-ProRule" id="PRU10055"/>
    </source>
</evidence>
<feature type="active site" description="Nucleophile" evidence="4">
    <location>
        <position position="215"/>
    </location>
</feature>
<dbReference type="PANTHER" id="PTHR10353">
    <property type="entry name" value="GLYCOSYL HYDROLASE"/>
    <property type="match status" value="1"/>
</dbReference>
<dbReference type="PROSITE" id="PS00572">
    <property type="entry name" value="GLYCOSYL_HYDROL_F1_1"/>
    <property type="match status" value="1"/>
</dbReference>
<dbReference type="Pfam" id="PF00232">
    <property type="entry name" value="Glyco_hydro_1"/>
    <property type="match status" value="2"/>
</dbReference>
<gene>
    <name evidence="6" type="ORF">ENJ78_01360</name>
</gene>
<dbReference type="InterPro" id="IPR017853">
    <property type="entry name" value="GH"/>
</dbReference>
<organism evidence="6">
    <name type="scientific">candidate division WWE3 bacterium</name>
    <dbReference type="NCBI Taxonomy" id="2053526"/>
    <lineage>
        <taxon>Bacteria</taxon>
        <taxon>Katanobacteria</taxon>
    </lineage>
</organism>
<keyword evidence="3" id="KW-0326">Glycosidase</keyword>
<evidence type="ECO:0000256" key="2">
    <source>
        <dbReference type="ARBA" id="ARBA00022801"/>
    </source>
</evidence>
<reference evidence="6" key="1">
    <citation type="journal article" date="2020" name="mSystems">
        <title>Genome- and Community-Level Interaction Insights into Carbon Utilization and Element Cycling Functions of Hydrothermarchaeota in Hydrothermal Sediment.</title>
        <authorList>
            <person name="Zhou Z."/>
            <person name="Liu Y."/>
            <person name="Xu W."/>
            <person name="Pan J."/>
            <person name="Luo Z.H."/>
            <person name="Li M."/>
        </authorList>
    </citation>
    <scope>NUCLEOTIDE SEQUENCE [LARGE SCALE GENOMIC DNA]</scope>
    <source>
        <strain evidence="6">HyVt-517</strain>
    </source>
</reference>
<dbReference type="SUPFAM" id="SSF51445">
    <property type="entry name" value="(Trans)glycosidases"/>
    <property type="match status" value="1"/>
</dbReference>
<sequence>HYKKVLQSAKSKGLKTFVTLHHFTSPLWFSKKYGWGHPKASSLFSKYAYKCAQEFGDLVDVYLTINEPQVYLYMSYVKGIWPPSKKNPFLAFIVNTNFMLSHIRAYKSIKKVNKNYKVGIVKNIMWYKPHRKNNLLDKAVSKFMYFFVADFFLLPLKRYTDLIGLNYYFTNEMKGFKAVNPNDVVSDLGWWIYPKGLEKVLLSLKKYNKPIYITENGLADEQDKLRKDFIKQMLTSCYQAINKGVNLKGYFYWSLLDNYEWHEGFWPKFGLISLEKDTLNRIPRKSFFYYAKICKNNSVDL</sequence>
<evidence type="ECO:0000256" key="3">
    <source>
        <dbReference type="ARBA" id="ARBA00023295"/>
    </source>
</evidence>
<dbReference type="GO" id="GO:0005975">
    <property type="term" value="P:carbohydrate metabolic process"/>
    <property type="evidence" value="ECO:0007669"/>
    <property type="project" value="InterPro"/>
</dbReference>
<keyword evidence="2 6" id="KW-0378">Hydrolase</keyword>
<dbReference type="InterPro" id="IPR018120">
    <property type="entry name" value="Glyco_hydro_1_AS"/>
</dbReference>
<evidence type="ECO:0000313" key="6">
    <source>
        <dbReference type="EMBL" id="HHH14337.1"/>
    </source>
</evidence>
<dbReference type="PANTHER" id="PTHR10353:SF209">
    <property type="entry name" value="GALACTOLIPID GALACTOSYLTRANSFERASE SFR2, CHLOROPLASTIC"/>
    <property type="match status" value="1"/>
</dbReference>
<comment type="caution">
    <text evidence="6">The sequence shown here is derived from an EMBL/GenBank/DDBJ whole genome shotgun (WGS) entry which is preliminary data.</text>
</comment>